<gene>
    <name evidence="2" type="ORF">H9926_00090</name>
</gene>
<evidence type="ECO:0000256" key="1">
    <source>
        <dbReference type="SAM" id="Phobius"/>
    </source>
</evidence>
<keyword evidence="1" id="KW-0472">Membrane</keyword>
<reference evidence="2" key="1">
    <citation type="journal article" date="2021" name="PeerJ">
        <title>Extensive microbial diversity within the chicken gut microbiome revealed by metagenomics and culture.</title>
        <authorList>
            <person name="Gilroy R."/>
            <person name="Ravi A."/>
            <person name="Getino M."/>
            <person name="Pursley I."/>
            <person name="Horton D.L."/>
            <person name="Alikhan N.F."/>
            <person name="Baker D."/>
            <person name="Gharbi K."/>
            <person name="Hall N."/>
            <person name="Watson M."/>
            <person name="Adriaenssens E.M."/>
            <person name="Foster-Nyarko E."/>
            <person name="Jarju S."/>
            <person name="Secka A."/>
            <person name="Antonio M."/>
            <person name="Oren A."/>
            <person name="Chaudhuri R.R."/>
            <person name="La Ragione R."/>
            <person name="Hildebrand F."/>
            <person name="Pallen M.J."/>
        </authorList>
    </citation>
    <scope>NUCLEOTIDE SEQUENCE</scope>
    <source>
        <strain evidence="2">ChiBcec1-1630</strain>
    </source>
</reference>
<feature type="transmembrane region" description="Helical" evidence="1">
    <location>
        <begin position="183"/>
        <end position="211"/>
    </location>
</feature>
<keyword evidence="1" id="KW-0812">Transmembrane</keyword>
<accession>A0A9D2QHY1</accession>
<evidence type="ECO:0000313" key="3">
    <source>
        <dbReference type="Proteomes" id="UP000823922"/>
    </source>
</evidence>
<feature type="transmembrane region" description="Helical" evidence="1">
    <location>
        <begin position="54"/>
        <end position="76"/>
    </location>
</feature>
<keyword evidence="1" id="KW-1133">Transmembrane helix</keyword>
<feature type="transmembrane region" description="Helical" evidence="1">
    <location>
        <begin position="112"/>
        <end position="130"/>
    </location>
</feature>
<proteinExistence type="predicted"/>
<comment type="caution">
    <text evidence="2">The sequence shown here is derived from an EMBL/GenBank/DDBJ whole genome shotgun (WGS) entry which is preliminary data.</text>
</comment>
<dbReference type="AlphaFoldDB" id="A0A9D2QHY1"/>
<feature type="transmembrane region" description="Helical" evidence="1">
    <location>
        <begin position="261"/>
        <end position="281"/>
    </location>
</feature>
<protein>
    <submittedName>
        <fullName evidence="2">Conjugal transfer protein TraX</fullName>
    </submittedName>
</protein>
<feature type="transmembrane region" description="Helical" evidence="1">
    <location>
        <begin position="223"/>
        <end position="249"/>
    </location>
</feature>
<name>A0A9D2QHY1_9FIRM</name>
<organism evidence="2 3">
    <name type="scientific">Candidatus Eisenbergiella intestinigallinarum</name>
    <dbReference type="NCBI Taxonomy" id="2838549"/>
    <lineage>
        <taxon>Bacteria</taxon>
        <taxon>Bacillati</taxon>
        <taxon>Bacillota</taxon>
        <taxon>Clostridia</taxon>
        <taxon>Lachnospirales</taxon>
        <taxon>Lachnospiraceae</taxon>
        <taxon>Eisenbergiella</taxon>
    </lineage>
</organism>
<sequence length="282" mass="31821">MSGETENGRTETADVRKGNFEGKILDATNLKLLAAVLMLLDHIHQMFSAVGAPLWLTMAGRPVFPLFLFAASESFYHTRSKRKYLQRLLAASWGMTIFTFLLQRLIPNDNVVLMNNAFSTFFVTGLYMLFWNGFMDGLRRRDVKKIIKSVLGGLIPVACAFPIYLVAVLSFQENVSPFTIRFLATLALLVPNILTVEGGFSLVVLGTAFYVFRNHRVLQIAVLLILSGFSYFVDGGIQWMMCFAAIPIFLYNGKAGRGKKWFFYIFYPAHIALLYLISAWCC</sequence>
<dbReference type="InterPro" id="IPR008875">
    <property type="entry name" value="TraX"/>
</dbReference>
<reference evidence="2" key="2">
    <citation type="submission" date="2021-04" db="EMBL/GenBank/DDBJ databases">
        <authorList>
            <person name="Gilroy R."/>
        </authorList>
    </citation>
    <scope>NUCLEOTIDE SEQUENCE</scope>
    <source>
        <strain evidence="2">ChiBcec1-1630</strain>
    </source>
</reference>
<feature type="transmembrane region" description="Helical" evidence="1">
    <location>
        <begin position="150"/>
        <end position="171"/>
    </location>
</feature>
<dbReference type="Pfam" id="PF05857">
    <property type="entry name" value="TraX"/>
    <property type="match status" value="1"/>
</dbReference>
<evidence type="ECO:0000313" key="2">
    <source>
        <dbReference type="EMBL" id="HJC86404.1"/>
    </source>
</evidence>
<dbReference type="Proteomes" id="UP000823922">
    <property type="component" value="Unassembled WGS sequence"/>
</dbReference>
<feature type="transmembrane region" description="Helical" evidence="1">
    <location>
        <begin position="88"/>
        <end position="106"/>
    </location>
</feature>
<dbReference type="EMBL" id="DWVS01000003">
    <property type="protein sequence ID" value="HJC86404.1"/>
    <property type="molecule type" value="Genomic_DNA"/>
</dbReference>